<feature type="chain" id="PRO_5043364931" evidence="2">
    <location>
        <begin position="27"/>
        <end position="177"/>
    </location>
</feature>
<dbReference type="RefSeq" id="WP_354696956.1">
    <property type="nucleotide sequence ID" value="NZ_JAZHOG010000016.1"/>
</dbReference>
<sequence length="177" mass="19461">MTQRIEPRTHRAVAALLLALLLGACAGPPPGPPGGAPDPDREVQERVREPARQQSEGVQVFPMQNPAVKQLIASARESEKAGRYDAAAVSLERALRIQPRDPEILQFMAEVQIRKQDYPQALNFATRSYDAGPRVGELCSRNWHTISLAYERMGDGGGARRADQRASECMSAKPRGY</sequence>
<keyword evidence="2" id="KW-0732">Signal</keyword>
<evidence type="ECO:0000313" key="3">
    <source>
        <dbReference type="EMBL" id="MEJ8569631.1"/>
    </source>
</evidence>
<feature type="compositionally biased region" description="Basic and acidic residues" evidence="1">
    <location>
        <begin position="38"/>
        <end position="51"/>
    </location>
</feature>
<reference evidence="3 4" key="1">
    <citation type="submission" date="2024-02" db="EMBL/GenBank/DDBJ databases">
        <title>A novel Wenzhouxiangellaceae bacterium, isolated from coastal sediments.</title>
        <authorList>
            <person name="Du Z.-J."/>
            <person name="Ye Y.-Q."/>
            <person name="Zhang X.-Y."/>
        </authorList>
    </citation>
    <scope>NUCLEOTIDE SEQUENCE [LARGE SCALE GENOMIC DNA]</scope>
    <source>
        <strain evidence="3 4">CH-27</strain>
    </source>
</reference>
<evidence type="ECO:0000256" key="2">
    <source>
        <dbReference type="SAM" id="SignalP"/>
    </source>
</evidence>
<feature type="region of interest" description="Disordered" evidence="1">
    <location>
        <begin position="154"/>
        <end position="177"/>
    </location>
</feature>
<dbReference type="Pfam" id="PF14559">
    <property type="entry name" value="TPR_19"/>
    <property type="match status" value="1"/>
</dbReference>
<gene>
    <name evidence="3" type="ORF">V3330_18530</name>
</gene>
<accession>A0AAW9RQ18</accession>
<dbReference type="SUPFAM" id="SSF48452">
    <property type="entry name" value="TPR-like"/>
    <property type="match status" value="1"/>
</dbReference>
<feature type="region of interest" description="Disordered" evidence="1">
    <location>
        <begin position="27"/>
        <end position="58"/>
    </location>
</feature>
<keyword evidence="4" id="KW-1185">Reference proteome</keyword>
<evidence type="ECO:0000313" key="4">
    <source>
        <dbReference type="Proteomes" id="UP001359886"/>
    </source>
</evidence>
<comment type="caution">
    <text evidence="3">The sequence shown here is derived from an EMBL/GenBank/DDBJ whole genome shotgun (WGS) entry which is preliminary data.</text>
</comment>
<feature type="compositionally biased region" description="Pro residues" evidence="1">
    <location>
        <begin position="27"/>
        <end position="36"/>
    </location>
</feature>
<dbReference type="AlphaFoldDB" id="A0AAW9RQ18"/>
<dbReference type="InterPro" id="IPR011990">
    <property type="entry name" value="TPR-like_helical_dom_sf"/>
</dbReference>
<evidence type="ECO:0000256" key="1">
    <source>
        <dbReference type="SAM" id="MobiDB-lite"/>
    </source>
</evidence>
<feature type="compositionally biased region" description="Basic and acidic residues" evidence="1">
    <location>
        <begin position="154"/>
        <end position="166"/>
    </location>
</feature>
<dbReference type="EMBL" id="JAZHOG010000016">
    <property type="protein sequence ID" value="MEJ8569631.1"/>
    <property type="molecule type" value="Genomic_DNA"/>
</dbReference>
<proteinExistence type="predicted"/>
<name>A0AAW9RQ18_9GAMM</name>
<dbReference type="Gene3D" id="1.25.40.10">
    <property type="entry name" value="Tetratricopeptide repeat domain"/>
    <property type="match status" value="1"/>
</dbReference>
<protein>
    <submittedName>
        <fullName evidence="3">Tetratricopeptide repeat protein</fullName>
    </submittedName>
</protein>
<feature type="signal peptide" evidence="2">
    <location>
        <begin position="1"/>
        <end position="26"/>
    </location>
</feature>
<dbReference type="PROSITE" id="PS51257">
    <property type="entry name" value="PROKAR_LIPOPROTEIN"/>
    <property type="match status" value="1"/>
</dbReference>
<dbReference type="Proteomes" id="UP001359886">
    <property type="component" value="Unassembled WGS sequence"/>
</dbReference>
<organism evidence="3 4">
    <name type="scientific">Elongatibacter sediminis</name>
    <dbReference type="NCBI Taxonomy" id="3119006"/>
    <lineage>
        <taxon>Bacteria</taxon>
        <taxon>Pseudomonadati</taxon>
        <taxon>Pseudomonadota</taxon>
        <taxon>Gammaproteobacteria</taxon>
        <taxon>Chromatiales</taxon>
        <taxon>Wenzhouxiangellaceae</taxon>
        <taxon>Elongatibacter</taxon>
    </lineage>
</organism>